<dbReference type="SUPFAM" id="SSF55729">
    <property type="entry name" value="Acyl-CoA N-acyltransferases (Nat)"/>
    <property type="match status" value="1"/>
</dbReference>
<feature type="domain" description="N-acetyltransferase" evidence="1">
    <location>
        <begin position="16"/>
        <end position="148"/>
    </location>
</feature>
<dbReference type="GO" id="GO:0016747">
    <property type="term" value="F:acyltransferase activity, transferring groups other than amino-acyl groups"/>
    <property type="evidence" value="ECO:0007669"/>
    <property type="project" value="InterPro"/>
</dbReference>
<dbReference type="KEGG" id="asip:AQUSIP_18820"/>
<evidence type="ECO:0000313" key="3">
    <source>
        <dbReference type="Proteomes" id="UP000324194"/>
    </source>
</evidence>
<organism evidence="2 3">
    <name type="scientific">Aquicella siphonis</name>
    <dbReference type="NCBI Taxonomy" id="254247"/>
    <lineage>
        <taxon>Bacteria</taxon>
        <taxon>Pseudomonadati</taxon>
        <taxon>Pseudomonadota</taxon>
        <taxon>Gammaproteobacteria</taxon>
        <taxon>Legionellales</taxon>
        <taxon>Coxiellaceae</taxon>
        <taxon>Aquicella</taxon>
    </lineage>
</organism>
<dbReference type="Pfam" id="PF13508">
    <property type="entry name" value="Acetyltransf_7"/>
    <property type="match status" value="1"/>
</dbReference>
<accession>A0A5E4PJU0</accession>
<evidence type="ECO:0000259" key="1">
    <source>
        <dbReference type="PROSITE" id="PS51186"/>
    </source>
</evidence>
<dbReference type="PROSITE" id="PS51186">
    <property type="entry name" value="GNAT"/>
    <property type="match status" value="1"/>
</dbReference>
<dbReference type="Proteomes" id="UP000324194">
    <property type="component" value="Chromosome 1"/>
</dbReference>
<sequence length="148" mass="17415">MTLRAVYPDGAFGEYVFTADKKRIDLEYLYNLLCIPSRYSTGLPPERFPLVIENSLCFSVFYQGRQIGFSRVISDHSEFASLWDVFIDEPHRGKGVGQALLKYIFEHTRLRGIFRWFLMTEDAHGLYQKFDFKTEIYNPYIMMKVNLS</sequence>
<name>A0A5E4PJU0_9COXI</name>
<protein>
    <recommendedName>
        <fullName evidence="1">N-acetyltransferase domain-containing protein</fullName>
    </recommendedName>
</protein>
<proteinExistence type="predicted"/>
<dbReference type="CDD" id="cd04301">
    <property type="entry name" value="NAT_SF"/>
    <property type="match status" value="1"/>
</dbReference>
<dbReference type="PANTHER" id="PTHR43233:SF1">
    <property type="entry name" value="FAMILY N-ACETYLTRANSFERASE, PUTATIVE (AFU_ORTHOLOGUE AFUA_6G03350)-RELATED"/>
    <property type="match status" value="1"/>
</dbReference>
<gene>
    <name evidence="2" type="ORF">AQUSIP_18820</name>
</gene>
<dbReference type="PANTHER" id="PTHR43233">
    <property type="entry name" value="FAMILY N-ACETYLTRANSFERASE, PUTATIVE (AFU_ORTHOLOGUE AFUA_6G03350)-RELATED"/>
    <property type="match status" value="1"/>
</dbReference>
<dbReference type="RefSeq" id="WP_148339877.1">
    <property type="nucleotide sequence ID" value="NZ_LR699119.1"/>
</dbReference>
<keyword evidence="3" id="KW-1185">Reference proteome</keyword>
<dbReference type="OrthoDB" id="8479334at2"/>
<reference evidence="2 3" key="1">
    <citation type="submission" date="2019-08" db="EMBL/GenBank/DDBJ databases">
        <authorList>
            <person name="Guy L."/>
        </authorList>
    </citation>
    <scope>NUCLEOTIDE SEQUENCE [LARGE SCALE GENOMIC DNA]</scope>
    <source>
        <strain evidence="2 3">SGT-108</strain>
    </source>
</reference>
<dbReference type="AlphaFoldDB" id="A0A5E4PJU0"/>
<dbReference type="InterPro" id="IPR053144">
    <property type="entry name" value="Acetyltransferase_Butenolide"/>
</dbReference>
<dbReference type="EMBL" id="LR699119">
    <property type="protein sequence ID" value="VVC76566.1"/>
    <property type="molecule type" value="Genomic_DNA"/>
</dbReference>
<dbReference type="Gene3D" id="3.40.630.30">
    <property type="match status" value="1"/>
</dbReference>
<evidence type="ECO:0000313" key="2">
    <source>
        <dbReference type="EMBL" id="VVC76566.1"/>
    </source>
</evidence>
<dbReference type="InterPro" id="IPR000182">
    <property type="entry name" value="GNAT_dom"/>
</dbReference>
<dbReference type="InterPro" id="IPR016181">
    <property type="entry name" value="Acyl_CoA_acyltransferase"/>
</dbReference>